<keyword evidence="3" id="KW-1185">Reference proteome</keyword>
<name>A0ABP6Q3N3_9ACTN</name>
<feature type="domain" description="DUF397" evidence="1">
    <location>
        <begin position="3"/>
        <end position="57"/>
    </location>
</feature>
<evidence type="ECO:0000313" key="2">
    <source>
        <dbReference type="EMBL" id="GAA3202274.1"/>
    </source>
</evidence>
<reference evidence="3" key="1">
    <citation type="journal article" date="2019" name="Int. J. Syst. Evol. Microbiol.">
        <title>The Global Catalogue of Microorganisms (GCM) 10K type strain sequencing project: providing services to taxonomists for standard genome sequencing and annotation.</title>
        <authorList>
            <consortium name="The Broad Institute Genomics Platform"/>
            <consortium name="The Broad Institute Genome Sequencing Center for Infectious Disease"/>
            <person name="Wu L."/>
            <person name="Ma J."/>
        </authorList>
    </citation>
    <scope>NUCLEOTIDE SEQUENCE [LARGE SCALE GENOMIC DNA]</scope>
    <source>
        <strain evidence="3">JCM 9377</strain>
    </source>
</reference>
<evidence type="ECO:0000259" key="1">
    <source>
        <dbReference type="Pfam" id="PF04149"/>
    </source>
</evidence>
<dbReference type="Pfam" id="PF04149">
    <property type="entry name" value="DUF397"/>
    <property type="match status" value="1"/>
</dbReference>
<organism evidence="2 3">
    <name type="scientific">Actinocorallia longicatena</name>
    <dbReference type="NCBI Taxonomy" id="111803"/>
    <lineage>
        <taxon>Bacteria</taxon>
        <taxon>Bacillati</taxon>
        <taxon>Actinomycetota</taxon>
        <taxon>Actinomycetes</taxon>
        <taxon>Streptosporangiales</taxon>
        <taxon>Thermomonosporaceae</taxon>
        <taxon>Actinocorallia</taxon>
    </lineage>
</organism>
<dbReference type="EMBL" id="BAAAUV010000003">
    <property type="protein sequence ID" value="GAA3202274.1"/>
    <property type="molecule type" value="Genomic_DNA"/>
</dbReference>
<dbReference type="InterPro" id="IPR007278">
    <property type="entry name" value="DUF397"/>
</dbReference>
<comment type="caution">
    <text evidence="2">The sequence shown here is derived from an EMBL/GenBank/DDBJ whole genome shotgun (WGS) entry which is preliminary data.</text>
</comment>
<proteinExistence type="predicted"/>
<gene>
    <name evidence="2" type="ORF">GCM10010468_15860</name>
</gene>
<dbReference type="RefSeq" id="WP_344823979.1">
    <property type="nucleotide sequence ID" value="NZ_BAAAUV010000003.1"/>
</dbReference>
<accession>A0ABP6Q3N3</accession>
<protein>
    <submittedName>
        <fullName evidence="2">DUF397 domain-containing protein</fullName>
    </submittedName>
</protein>
<evidence type="ECO:0000313" key="3">
    <source>
        <dbReference type="Proteomes" id="UP001501237"/>
    </source>
</evidence>
<dbReference type="Proteomes" id="UP001501237">
    <property type="component" value="Unassembled WGS sequence"/>
</dbReference>
<sequence>MTNWRKSSYSGTSDDGVTCVEVAELSQGVGVRDSKNPELGHLDLSLRVWRGLTEGLR</sequence>